<evidence type="ECO:0000313" key="4">
    <source>
        <dbReference type="Proteomes" id="UP000751190"/>
    </source>
</evidence>
<feature type="transmembrane region" description="Helical" evidence="1">
    <location>
        <begin position="102"/>
        <end position="119"/>
    </location>
</feature>
<accession>A0A8J6C8R1</accession>
<protein>
    <recommendedName>
        <fullName evidence="2">Phosphatidic acid phosphatase type 2/haloperoxidase domain-containing protein</fullName>
    </recommendedName>
</protein>
<dbReference type="Proteomes" id="UP000751190">
    <property type="component" value="Unassembled WGS sequence"/>
</dbReference>
<feature type="transmembrane region" description="Helical" evidence="1">
    <location>
        <begin position="197"/>
        <end position="220"/>
    </location>
</feature>
<dbReference type="Gene3D" id="1.20.144.10">
    <property type="entry name" value="Phosphatidic acid phosphatase type 2/haloperoxidase"/>
    <property type="match status" value="1"/>
</dbReference>
<evidence type="ECO:0000256" key="1">
    <source>
        <dbReference type="SAM" id="Phobius"/>
    </source>
</evidence>
<dbReference type="SUPFAM" id="SSF48317">
    <property type="entry name" value="Acid phosphatase/Vanadium-dependent haloperoxidase"/>
    <property type="match status" value="1"/>
</dbReference>
<dbReference type="AlphaFoldDB" id="A0A8J6C8R1"/>
<feature type="transmembrane region" description="Helical" evidence="1">
    <location>
        <begin position="76"/>
        <end position="96"/>
    </location>
</feature>
<organism evidence="3 4">
    <name type="scientific">Diacronema lutheri</name>
    <name type="common">Unicellular marine alga</name>
    <name type="synonym">Monochrysis lutheri</name>
    <dbReference type="NCBI Taxonomy" id="2081491"/>
    <lineage>
        <taxon>Eukaryota</taxon>
        <taxon>Haptista</taxon>
        <taxon>Haptophyta</taxon>
        <taxon>Pavlovophyceae</taxon>
        <taxon>Pavlovales</taxon>
        <taxon>Pavlovaceae</taxon>
        <taxon>Diacronema</taxon>
    </lineage>
</organism>
<proteinExistence type="predicted"/>
<keyword evidence="1" id="KW-1133">Transmembrane helix</keyword>
<evidence type="ECO:0000313" key="3">
    <source>
        <dbReference type="EMBL" id="KAG8463854.1"/>
    </source>
</evidence>
<feature type="transmembrane region" description="Helical" evidence="1">
    <location>
        <begin position="49"/>
        <end position="69"/>
    </location>
</feature>
<keyword evidence="1" id="KW-0472">Membrane</keyword>
<dbReference type="OrthoDB" id="190107at2759"/>
<reference evidence="3" key="1">
    <citation type="submission" date="2021-05" db="EMBL/GenBank/DDBJ databases">
        <title>The genome of the haptophyte Pavlova lutheri (Diacronema luteri, Pavlovales) - a model for lipid biosynthesis in eukaryotic algae.</title>
        <authorList>
            <person name="Hulatt C.J."/>
            <person name="Posewitz M.C."/>
        </authorList>
    </citation>
    <scope>NUCLEOTIDE SEQUENCE</scope>
    <source>
        <strain evidence="3">NIVA-4/92</strain>
    </source>
</reference>
<dbReference type="OMA" id="WYASIAP"/>
<sequence length="297" mass="32314">MRSPTRHPAQIGLFVEGCAVDRLDKWLSYHLIFRWRLGWLELPLAVPGTWFGTTTTSLGSAPLLIAAAAEPHNARLVLAAVVVFLVALVVFTLVITRRADRALLWWKPPVFVAASVALAKLSSPAAFHVTTFYIASWGYAVLMGSLLKTIFARRRPCISMAGCERLDDERLLPLHEHLCVGHTAIESFPSGDAIGGAVASSALYLASGGASVFVWLPLILSAYGRVYIWAHHLLDVLVGAAIGVGISCGLHALSPWTEFGMWQLLLCVAIFVIGRKLVVRLQPQLPPELACGKHYYG</sequence>
<dbReference type="EMBL" id="JAGTXO010000014">
    <property type="protein sequence ID" value="KAG8463854.1"/>
    <property type="molecule type" value="Genomic_DNA"/>
</dbReference>
<dbReference type="InterPro" id="IPR036938">
    <property type="entry name" value="PAP2/HPO_sf"/>
</dbReference>
<dbReference type="InterPro" id="IPR000326">
    <property type="entry name" value="PAP2/HPO"/>
</dbReference>
<feature type="transmembrane region" description="Helical" evidence="1">
    <location>
        <begin position="232"/>
        <end position="253"/>
    </location>
</feature>
<keyword evidence="4" id="KW-1185">Reference proteome</keyword>
<dbReference type="SMART" id="SM00014">
    <property type="entry name" value="acidPPc"/>
    <property type="match status" value="1"/>
</dbReference>
<dbReference type="Pfam" id="PF01569">
    <property type="entry name" value="PAP2"/>
    <property type="match status" value="1"/>
</dbReference>
<feature type="domain" description="Phosphatidic acid phosphatase type 2/haloperoxidase" evidence="2">
    <location>
        <begin position="131"/>
        <end position="251"/>
    </location>
</feature>
<dbReference type="CDD" id="cd01610">
    <property type="entry name" value="PAP2_like"/>
    <property type="match status" value="1"/>
</dbReference>
<evidence type="ECO:0000259" key="2">
    <source>
        <dbReference type="SMART" id="SM00014"/>
    </source>
</evidence>
<feature type="transmembrane region" description="Helical" evidence="1">
    <location>
        <begin position="131"/>
        <end position="151"/>
    </location>
</feature>
<comment type="caution">
    <text evidence="3">The sequence shown here is derived from an EMBL/GenBank/DDBJ whole genome shotgun (WGS) entry which is preliminary data.</text>
</comment>
<keyword evidence="1" id="KW-0812">Transmembrane</keyword>
<feature type="transmembrane region" description="Helical" evidence="1">
    <location>
        <begin position="259"/>
        <end position="278"/>
    </location>
</feature>
<name>A0A8J6C8R1_DIALT</name>
<gene>
    <name evidence="3" type="ORF">KFE25_000022</name>
</gene>